<dbReference type="Pfam" id="PF00905">
    <property type="entry name" value="Transpeptidase"/>
    <property type="match status" value="1"/>
</dbReference>
<evidence type="ECO:0000259" key="17">
    <source>
        <dbReference type="Pfam" id="PF00912"/>
    </source>
</evidence>
<keyword evidence="5 18" id="KW-0328">Glycosyltransferase</keyword>
<keyword evidence="11" id="KW-0511">Multifunctional enzyme</keyword>
<evidence type="ECO:0000256" key="4">
    <source>
        <dbReference type="ARBA" id="ARBA00022670"/>
    </source>
</evidence>
<evidence type="ECO:0000256" key="1">
    <source>
        <dbReference type="ARBA" id="ARBA00004236"/>
    </source>
</evidence>
<keyword evidence="8" id="KW-0133">Cell shape</keyword>
<dbReference type="InterPro" id="IPR036950">
    <property type="entry name" value="PBP_transglycosylase"/>
</dbReference>
<comment type="subcellular location">
    <subcellularLocation>
        <location evidence="1">Cell membrane</location>
    </subcellularLocation>
</comment>
<dbReference type="SUPFAM" id="SSF56601">
    <property type="entry name" value="beta-lactamase/transpeptidase-like"/>
    <property type="match status" value="1"/>
</dbReference>
<dbReference type="InterPro" id="IPR050396">
    <property type="entry name" value="Glycosyltr_51/Transpeptidase"/>
</dbReference>
<name>A0ABV8X718_9LACT</name>
<keyword evidence="3" id="KW-0121">Carboxypeptidase</keyword>
<evidence type="ECO:0000313" key="18">
    <source>
        <dbReference type="EMBL" id="MFC4411351.1"/>
    </source>
</evidence>
<dbReference type="InterPro" id="IPR012338">
    <property type="entry name" value="Beta-lactam/transpept-like"/>
</dbReference>
<evidence type="ECO:0000256" key="12">
    <source>
        <dbReference type="ARBA" id="ARBA00023316"/>
    </source>
</evidence>
<dbReference type="Pfam" id="PF00912">
    <property type="entry name" value="Transgly"/>
    <property type="match status" value="1"/>
</dbReference>
<protein>
    <submittedName>
        <fullName evidence="18">Transglycosylase domain-containing protein</fullName>
        <ecNumber evidence="18">2.4.-.-</ecNumber>
    </submittedName>
</protein>
<evidence type="ECO:0000259" key="16">
    <source>
        <dbReference type="Pfam" id="PF00905"/>
    </source>
</evidence>
<proteinExistence type="predicted"/>
<evidence type="ECO:0000256" key="3">
    <source>
        <dbReference type="ARBA" id="ARBA00022645"/>
    </source>
</evidence>
<evidence type="ECO:0000256" key="5">
    <source>
        <dbReference type="ARBA" id="ARBA00022676"/>
    </source>
</evidence>
<comment type="catalytic activity">
    <reaction evidence="14">
        <text>[GlcNAc-(1-&gt;4)-Mur2Ac(oyl-L-Ala-gamma-D-Glu-L-Lys-D-Ala-D-Ala)](n)-di-trans,octa-cis-undecaprenyl diphosphate + beta-D-GlcNAc-(1-&gt;4)-Mur2Ac(oyl-L-Ala-gamma-D-Glu-L-Lys-D-Ala-D-Ala)-di-trans,octa-cis-undecaprenyl diphosphate = [GlcNAc-(1-&gt;4)-Mur2Ac(oyl-L-Ala-gamma-D-Glu-L-Lys-D-Ala-D-Ala)](n+1)-di-trans,octa-cis-undecaprenyl diphosphate + di-trans,octa-cis-undecaprenyl diphosphate + H(+)</text>
        <dbReference type="Rhea" id="RHEA:23708"/>
        <dbReference type="Rhea" id="RHEA-COMP:9602"/>
        <dbReference type="Rhea" id="RHEA-COMP:9603"/>
        <dbReference type="ChEBI" id="CHEBI:15378"/>
        <dbReference type="ChEBI" id="CHEBI:58405"/>
        <dbReference type="ChEBI" id="CHEBI:60033"/>
        <dbReference type="ChEBI" id="CHEBI:78435"/>
        <dbReference type="EC" id="2.4.99.28"/>
    </reaction>
</comment>
<dbReference type="InterPro" id="IPR001460">
    <property type="entry name" value="PCN-bd_Tpept"/>
</dbReference>
<keyword evidence="6 18" id="KW-0808">Transferase</keyword>
<keyword evidence="10 15" id="KW-0472">Membrane</keyword>
<keyword evidence="12" id="KW-0961">Cell wall biogenesis/degradation</keyword>
<dbReference type="PANTHER" id="PTHR32282">
    <property type="entry name" value="BINDING PROTEIN TRANSPEPTIDASE, PUTATIVE-RELATED"/>
    <property type="match status" value="1"/>
</dbReference>
<evidence type="ECO:0000256" key="10">
    <source>
        <dbReference type="ARBA" id="ARBA00023136"/>
    </source>
</evidence>
<dbReference type="RefSeq" id="WP_378156222.1">
    <property type="nucleotide sequence ID" value="NZ_JBHSEC010000020.1"/>
</dbReference>
<dbReference type="GO" id="GO:0016757">
    <property type="term" value="F:glycosyltransferase activity"/>
    <property type="evidence" value="ECO:0007669"/>
    <property type="project" value="UniProtKB-KW"/>
</dbReference>
<dbReference type="EMBL" id="JBHSEC010000020">
    <property type="protein sequence ID" value="MFC4411351.1"/>
    <property type="molecule type" value="Genomic_DNA"/>
</dbReference>
<evidence type="ECO:0000256" key="8">
    <source>
        <dbReference type="ARBA" id="ARBA00022960"/>
    </source>
</evidence>
<dbReference type="Gene3D" id="3.40.710.10">
    <property type="entry name" value="DD-peptidase/beta-lactamase superfamily"/>
    <property type="match status" value="1"/>
</dbReference>
<dbReference type="Gene3D" id="1.10.3810.10">
    <property type="entry name" value="Biosynthetic peptidoglycan transglycosylase-like"/>
    <property type="match status" value="1"/>
</dbReference>
<evidence type="ECO:0000256" key="6">
    <source>
        <dbReference type="ARBA" id="ARBA00022679"/>
    </source>
</evidence>
<evidence type="ECO:0000256" key="9">
    <source>
        <dbReference type="ARBA" id="ARBA00022984"/>
    </source>
</evidence>
<feature type="transmembrane region" description="Helical" evidence="15">
    <location>
        <begin position="7"/>
        <end position="25"/>
    </location>
</feature>
<evidence type="ECO:0000256" key="13">
    <source>
        <dbReference type="ARBA" id="ARBA00034000"/>
    </source>
</evidence>
<feature type="domain" description="Penicillin-binding protein transpeptidase" evidence="16">
    <location>
        <begin position="350"/>
        <end position="592"/>
    </location>
</feature>
<gene>
    <name evidence="18" type="ORF">ACFOZY_13060</name>
</gene>
<evidence type="ECO:0000256" key="15">
    <source>
        <dbReference type="SAM" id="Phobius"/>
    </source>
</evidence>
<sequence>MRQLFGFIATIIAIPVLFFMYKLLISELETNSELQRNMSSAVNFEAPSPPAPVVLKDSTGQVFSEDYVEWRQPLTLEKIPYLLQQLFIYSEDLRFYEHEGYDFSAIVRAFLVNSSSDGIEQGGSTITQQLVRMKYLSAEQSYERKVTELLYARELEKQFEKEEILEMYMNEMYFGNLVYGVGAASTYYFNKPLSELNGAELAFIASIPNNPSLYDPLKNFDRTKERQERLLDILVRETVITQEQAEDFKEMPITLNVKEKKNLYPSYSTFVLQEFKELVGESEGFTERLSKATDPIVRDRIQSEFDKRLSDLQASGIVIDTSLNPTKQKMIELNMSSRLRTNELQAGGAVIDNKNREIIAVYGGKGYKKYDFNRAFQAVRQPGSAIKPLLVYAPLFESVSYVPDSIVDGSQICIGNYCPNNYGGAVYGNVSIRDAFKHSYNSVAVRMFQKVGIDQAFSYLEPFNFNHITEKDHTYPAALGGFESGMTVLEMADAYTSFIDGLYKPVRAIRSVKNTEGQVLYQWNEEKHSVWKPKTVNMIRELLSEVVESGTGRGISTNSSYIGAKTGTTDNYHDYWIAGMNDQYTAAVWMGYDRPRNMKHLQSDKIQHDLFSILIEK</sequence>
<dbReference type="InterPro" id="IPR023346">
    <property type="entry name" value="Lysozyme-like_dom_sf"/>
</dbReference>
<feature type="domain" description="Glycosyl transferase family 51" evidence="17">
    <location>
        <begin position="67"/>
        <end position="232"/>
    </location>
</feature>
<comment type="caution">
    <text evidence="18">The sequence shown here is derived from an EMBL/GenBank/DDBJ whole genome shotgun (WGS) entry which is preliminary data.</text>
</comment>
<keyword evidence="19" id="KW-1185">Reference proteome</keyword>
<keyword evidence="7" id="KW-0378">Hydrolase</keyword>
<organism evidence="18 19">
    <name type="scientific">Chungangia koreensis</name>
    <dbReference type="NCBI Taxonomy" id="752657"/>
    <lineage>
        <taxon>Bacteria</taxon>
        <taxon>Bacillati</taxon>
        <taxon>Bacillota</taxon>
        <taxon>Bacilli</taxon>
        <taxon>Lactobacillales</taxon>
        <taxon>Chungangia</taxon>
    </lineage>
</organism>
<dbReference type="PANTHER" id="PTHR32282:SF11">
    <property type="entry name" value="PENICILLIN-BINDING PROTEIN 1B"/>
    <property type="match status" value="1"/>
</dbReference>
<evidence type="ECO:0000313" key="19">
    <source>
        <dbReference type="Proteomes" id="UP001595817"/>
    </source>
</evidence>
<evidence type="ECO:0000256" key="14">
    <source>
        <dbReference type="ARBA" id="ARBA00049902"/>
    </source>
</evidence>
<keyword evidence="15" id="KW-0812">Transmembrane</keyword>
<dbReference type="InterPro" id="IPR001264">
    <property type="entry name" value="Glyco_trans_51"/>
</dbReference>
<reference evidence="19" key="1">
    <citation type="journal article" date="2019" name="Int. J. Syst. Evol. Microbiol.">
        <title>The Global Catalogue of Microorganisms (GCM) 10K type strain sequencing project: providing services to taxonomists for standard genome sequencing and annotation.</title>
        <authorList>
            <consortium name="The Broad Institute Genomics Platform"/>
            <consortium name="The Broad Institute Genome Sequencing Center for Infectious Disease"/>
            <person name="Wu L."/>
            <person name="Ma J."/>
        </authorList>
    </citation>
    <scope>NUCLEOTIDE SEQUENCE [LARGE SCALE GENOMIC DNA]</scope>
    <source>
        <strain evidence="19">CCUG 59778</strain>
    </source>
</reference>
<keyword evidence="4" id="KW-0645">Protease</keyword>
<dbReference type="SUPFAM" id="SSF53955">
    <property type="entry name" value="Lysozyme-like"/>
    <property type="match status" value="1"/>
</dbReference>
<keyword evidence="9" id="KW-0573">Peptidoglycan synthesis</keyword>
<evidence type="ECO:0000256" key="2">
    <source>
        <dbReference type="ARBA" id="ARBA00022475"/>
    </source>
</evidence>
<dbReference type="EC" id="2.4.-.-" evidence="18"/>
<keyword evidence="2" id="KW-1003">Cell membrane</keyword>
<dbReference type="Proteomes" id="UP001595817">
    <property type="component" value="Unassembled WGS sequence"/>
</dbReference>
<accession>A0ABV8X718</accession>
<keyword evidence="15" id="KW-1133">Transmembrane helix</keyword>
<evidence type="ECO:0000256" key="7">
    <source>
        <dbReference type="ARBA" id="ARBA00022801"/>
    </source>
</evidence>
<evidence type="ECO:0000256" key="11">
    <source>
        <dbReference type="ARBA" id="ARBA00023268"/>
    </source>
</evidence>
<comment type="catalytic activity">
    <reaction evidence="13">
        <text>Preferential cleavage: (Ac)2-L-Lys-D-Ala-|-D-Ala. Also transpeptidation of peptidyl-alanyl moieties that are N-acyl substituents of D-alanine.</text>
        <dbReference type="EC" id="3.4.16.4"/>
    </reaction>
</comment>